<protein>
    <submittedName>
        <fullName evidence="1">Uncharacterized protein</fullName>
    </submittedName>
</protein>
<gene>
    <name evidence="1" type="ORF">MML48_3g00008651</name>
</gene>
<dbReference type="Proteomes" id="UP001056778">
    <property type="component" value="Chromosome 3"/>
</dbReference>
<accession>A0ACB9THK1</accession>
<organism evidence="1 2">
    <name type="scientific">Holotrichia oblita</name>
    <name type="common">Chafer beetle</name>
    <dbReference type="NCBI Taxonomy" id="644536"/>
    <lineage>
        <taxon>Eukaryota</taxon>
        <taxon>Metazoa</taxon>
        <taxon>Ecdysozoa</taxon>
        <taxon>Arthropoda</taxon>
        <taxon>Hexapoda</taxon>
        <taxon>Insecta</taxon>
        <taxon>Pterygota</taxon>
        <taxon>Neoptera</taxon>
        <taxon>Endopterygota</taxon>
        <taxon>Coleoptera</taxon>
        <taxon>Polyphaga</taxon>
        <taxon>Scarabaeiformia</taxon>
        <taxon>Scarabaeidae</taxon>
        <taxon>Melolonthinae</taxon>
        <taxon>Holotrichia</taxon>
    </lineage>
</organism>
<evidence type="ECO:0000313" key="1">
    <source>
        <dbReference type="EMBL" id="KAI4466297.1"/>
    </source>
</evidence>
<evidence type="ECO:0000313" key="2">
    <source>
        <dbReference type="Proteomes" id="UP001056778"/>
    </source>
</evidence>
<keyword evidence="2" id="KW-1185">Reference proteome</keyword>
<reference evidence="1" key="1">
    <citation type="submission" date="2022-04" db="EMBL/GenBank/DDBJ databases">
        <title>Chromosome-scale genome assembly of Holotrichia oblita Faldermann.</title>
        <authorList>
            <person name="Rongchong L."/>
        </authorList>
    </citation>
    <scope>NUCLEOTIDE SEQUENCE</scope>
    <source>
        <strain evidence="1">81SQS9</strain>
    </source>
</reference>
<dbReference type="EMBL" id="CM043017">
    <property type="protein sequence ID" value="KAI4466297.1"/>
    <property type="molecule type" value="Genomic_DNA"/>
</dbReference>
<comment type="caution">
    <text evidence="1">The sequence shown here is derived from an EMBL/GenBank/DDBJ whole genome shotgun (WGS) entry which is preliminary data.</text>
</comment>
<sequence>MIAICSARPAGDDDYAEYEEVEPAPPPKPTPRANPLLNRRNPLNRNPPAKSTTTTPPPVEEEEVAEEEEEIVEEVPAEPSSTTEPPRKLKGGILRPFRSNDDLLAALKRRREQAAATKPGGSKHIQASESNDSEPLVEPTPKPSKATTSRRRFNSKVDSNNNAESEQGSTSAPIRTGRRFRS</sequence>
<name>A0ACB9THK1_HOLOL</name>
<proteinExistence type="predicted"/>